<dbReference type="GO" id="GO:0043139">
    <property type="term" value="F:5'-3' DNA helicase activity"/>
    <property type="evidence" value="ECO:0007669"/>
    <property type="project" value="TreeGrafter"/>
</dbReference>
<dbReference type="Gene3D" id="3.40.50.300">
    <property type="entry name" value="P-loop containing nucleotide triphosphate hydrolases"/>
    <property type="match status" value="2"/>
</dbReference>
<keyword evidence="2" id="KW-0547">Nucleotide-binding</keyword>
<keyword evidence="4" id="KW-0347">Helicase</keyword>
<name>A0A6J8CI53_MYTCO</name>
<dbReference type="Pfam" id="PF13086">
    <property type="entry name" value="AAA_11"/>
    <property type="match status" value="1"/>
</dbReference>
<dbReference type="AlphaFoldDB" id="A0A6J8CI53"/>
<comment type="similarity">
    <text evidence="1">Belongs to the DNA2/NAM7 helicase family.</text>
</comment>
<dbReference type="InterPro" id="IPR050534">
    <property type="entry name" value="Coronavir_polyprotein_1ab"/>
</dbReference>
<protein>
    <submittedName>
        <fullName evidence="8">Uncharacterized protein</fullName>
    </submittedName>
</protein>
<evidence type="ECO:0000256" key="3">
    <source>
        <dbReference type="ARBA" id="ARBA00022801"/>
    </source>
</evidence>
<evidence type="ECO:0000259" key="6">
    <source>
        <dbReference type="Pfam" id="PF13086"/>
    </source>
</evidence>
<dbReference type="InterPro" id="IPR047187">
    <property type="entry name" value="SF1_C_Upf1"/>
</dbReference>
<dbReference type="Pfam" id="PF13087">
    <property type="entry name" value="AAA_12"/>
    <property type="match status" value="1"/>
</dbReference>
<reference evidence="8 9" key="1">
    <citation type="submission" date="2020-06" db="EMBL/GenBank/DDBJ databases">
        <authorList>
            <person name="Li R."/>
            <person name="Bekaert M."/>
        </authorList>
    </citation>
    <scope>NUCLEOTIDE SEQUENCE [LARGE SCALE GENOMIC DNA]</scope>
    <source>
        <strain evidence="9">wild</strain>
    </source>
</reference>
<dbReference type="PANTHER" id="PTHR43788">
    <property type="entry name" value="DNA2/NAM7 HELICASE FAMILY MEMBER"/>
    <property type="match status" value="1"/>
</dbReference>
<evidence type="ECO:0000313" key="8">
    <source>
        <dbReference type="EMBL" id="CAC5394767.1"/>
    </source>
</evidence>
<evidence type="ECO:0000256" key="2">
    <source>
        <dbReference type="ARBA" id="ARBA00022741"/>
    </source>
</evidence>
<sequence>MAIAFLDENVPADDSEESKKMYMPRTDYLCIKCPLFKNPLEPGTGYCLDKPSEFITWKKWRPDEYYIWSTHAKITSVDTYKNSGNIAVNFCIHKNAGKRPPDLPSGKNRLRCCVEIMAKSAIAMRVENAIRFLHEATALSRSIAIKKNIPDFNDVDDHLKAISQTDIEIGLPKNNKDQKKAIKMALTKRFSLIHGPPGTGKTNTAIKLIYLFDGINKRIEQDGGGKKCILFCGPSNKSVDLVAVRFLNNVQQLQECPSITRLYGGSLANCDFPIPGKFYSAKKGDEKPEEMLRSISIHWIIRREDKPYAAEIKEFENAMEDESKLKVDVIKEYTELLSKATREELTNYNVIFCTTSVATNSNLFSNLKNKIYQVIIDESGMCTEPECLATIIATRAEQVVLIGDHKQLKPVIQCQQAERLGLSRSLFERYWQSNNVVQMKTQYRMHKSICDFPSSRFYGGKLQTGKSTSYEEDPPLQIWGNSNDKRHIFCHVEGEEDVLTVSSGEGNIMSRSNKEEVKQVLKIFKFLFERENIFGDKQKRMVPKCTINIMSQYNAQCSLITKELEKDGYHDVNVNTVNGSQGGEWDYVIFSLVRSLPEFRIEQYPTLGWCKRNLGFITDENQINVALTRAKKGLFIIGNRHLLSCNTVWKKLINTYGSLGCVYDAAEFPKPFRKVSRKRSRVRSQEVDEEGFQMV</sequence>
<proteinExistence type="inferred from homology"/>
<keyword evidence="5" id="KW-0067">ATP-binding</keyword>
<dbReference type="FunFam" id="3.40.50.300:FF:001313">
    <property type="entry name" value="Helicase with zinc finger domain 2"/>
    <property type="match status" value="1"/>
</dbReference>
<feature type="domain" description="DNA2/NAM7 helicase helicase" evidence="6">
    <location>
        <begin position="175"/>
        <end position="413"/>
    </location>
</feature>
<dbReference type="CDD" id="cd18808">
    <property type="entry name" value="SF1_C_Upf1"/>
    <property type="match status" value="1"/>
</dbReference>
<keyword evidence="3" id="KW-0378">Hydrolase</keyword>
<dbReference type="GO" id="GO:0005524">
    <property type="term" value="F:ATP binding"/>
    <property type="evidence" value="ECO:0007669"/>
    <property type="project" value="UniProtKB-KW"/>
</dbReference>
<dbReference type="EMBL" id="CACVKT020005368">
    <property type="protein sequence ID" value="CAC5394767.1"/>
    <property type="molecule type" value="Genomic_DNA"/>
</dbReference>
<evidence type="ECO:0000256" key="4">
    <source>
        <dbReference type="ARBA" id="ARBA00022806"/>
    </source>
</evidence>
<dbReference type="OrthoDB" id="2285229at2759"/>
<dbReference type="InterPro" id="IPR041677">
    <property type="entry name" value="DNA2/NAM7_AAA_11"/>
</dbReference>
<dbReference type="InterPro" id="IPR041679">
    <property type="entry name" value="DNA2/NAM7-like_C"/>
</dbReference>
<feature type="domain" description="DNA2/NAM7 helicase-like C-terminal" evidence="7">
    <location>
        <begin position="422"/>
        <end position="640"/>
    </location>
</feature>
<organism evidence="8 9">
    <name type="scientific">Mytilus coruscus</name>
    <name type="common">Sea mussel</name>
    <dbReference type="NCBI Taxonomy" id="42192"/>
    <lineage>
        <taxon>Eukaryota</taxon>
        <taxon>Metazoa</taxon>
        <taxon>Spiralia</taxon>
        <taxon>Lophotrochozoa</taxon>
        <taxon>Mollusca</taxon>
        <taxon>Bivalvia</taxon>
        <taxon>Autobranchia</taxon>
        <taxon>Pteriomorphia</taxon>
        <taxon>Mytilida</taxon>
        <taxon>Mytiloidea</taxon>
        <taxon>Mytilidae</taxon>
        <taxon>Mytilinae</taxon>
        <taxon>Mytilus</taxon>
    </lineage>
</organism>
<dbReference type="Proteomes" id="UP000507470">
    <property type="component" value="Unassembled WGS sequence"/>
</dbReference>
<dbReference type="InterPro" id="IPR027417">
    <property type="entry name" value="P-loop_NTPase"/>
</dbReference>
<accession>A0A6J8CI53</accession>
<evidence type="ECO:0000259" key="7">
    <source>
        <dbReference type="Pfam" id="PF13087"/>
    </source>
</evidence>
<dbReference type="PANTHER" id="PTHR43788:SF16">
    <property type="entry name" value="HELICASE WITH ZINC FINGER 2"/>
    <property type="match status" value="1"/>
</dbReference>
<evidence type="ECO:0000313" key="9">
    <source>
        <dbReference type="Proteomes" id="UP000507470"/>
    </source>
</evidence>
<gene>
    <name evidence="8" type="ORF">MCOR_29490</name>
</gene>
<dbReference type="GO" id="GO:0016787">
    <property type="term" value="F:hydrolase activity"/>
    <property type="evidence" value="ECO:0007669"/>
    <property type="project" value="UniProtKB-KW"/>
</dbReference>
<keyword evidence="9" id="KW-1185">Reference proteome</keyword>
<dbReference type="SUPFAM" id="SSF52540">
    <property type="entry name" value="P-loop containing nucleoside triphosphate hydrolases"/>
    <property type="match status" value="1"/>
</dbReference>
<evidence type="ECO:0000256" key="5">
    <source>
        <dbReference type="ARBA" id="ARBA00022840"/>
    </source>
</evidence>
<evidence type="ECO:0000256" key="1">
    <source>
        <dbReference type="ARBA" id="ARBA00007913"/>
    </source>
</evidence>